<comment type="caution">
    <text evidence="1">The sequence shown here is derived from an EMBL/GenBank/DDBJ whole genome shotgun (WGS) entry which is preliminary data.</text>
</comment>
<proteinExistence type="predicted"/>
<sequence length="75" mass="8048">MDSDEMINGDVFLAVTSGFSKMYGGELCSDCGGNDYEQGKIKARIFRTPGVTFWNLSKGYANLQGLTGSETNGPV</sequence>
<protein>
    <submittedName>
        <fullName evidence="1">Uncharacterized protein</fullName>
    </submittedName>
</protein>
<name>A0ABC8SCP2_9AQUA</name>
<evidence type="ECO:0000313" key="2">
    <source>
        <dbReference type="Proteomes" id="UP001642360"/>
    </source>
</evidence>
<organism evidence="1 2">
    <name type="scientific">Ilex paraguariensis</name>
    <name type="common">yerba mate</name>
    <dbReference type="NCBI Taxonomy" id="185542"/>
    <lineage>
        <taxon>Eukaryota</taxon>
        <taxon>Viridiplantae</taxon>
        <taxon>Streptophyta</taxon>
        <taxon>Embryophyta</taxon>
        <taxon>Tracheophyta</taxon>
        <taxon>Spermatophyta</taxon>
        <taxon>Magnoliopsida</taxon>
        <taxon>eudicotyledons</taxon>
        <taxon>Gunneridae</taxon>
        <taxon>Pentapetalae</taxon>
        <taxon>asterids</taxon>
        <taxon>campanulids</taxon>
        <taxon>Aquifoliales</taxon>
        <taxon>Aquifoliaceae</taxon>
        <taxon>Ilex</taxon>
    </lineage>
</organism>
<keyword evidence="2" id="KW-1185">Reference proteome</keyword>
<accession>A0ABC8SCP2</accession>
<dbReference type="AlphaFoldDB" id="A0ABC8SCP2"/>
<reference evidence="1 2" key="1">
    <citation type="submission" date="2024-02" db="EMBL/GenBank/DDBJ databases">
        <authorList>
            <person name="Vignale AGUSTIN F."/>
            <person name="Sosa J E."/>
            <person name="Modenutti C."/>
        </authorList>
    </citation>
    <scope>NUCLEOTIDE SEQUENCE [LARGE SCALE GENOMIC DNA]</scope>
</reference>
<gene>
    <name evidence="1" type="ORF">ILEXP_LOCUS20492</name>
</gene>
<dbReference type="Proteomes" id="UP001642360">
    <property type="component" value="Unassembled WGS sequence"/>
</dbReference>
<dbReference type="EMBL" id="CAUOFW020002254">
    <property type="protein sequence ID" value="CAK9152277.1"/>
    <property type="molecule type" value="Genomic_DNA"/>
</dbReference>
<evidence type="ECO:0000313" key="1">
    <source>
        <dbReference type="EMBL" id="CAK9152277.1"/>
    </source>
</evidence>